<evidence type="ECO:0000256" key="4">
    <source>
        <dbReference type="ARBA" id="ARBA00023273"/>
    </source>
</evidence>
<evidence type="ECO:0000313" key="8">
    <source>
        <dbReference type="Proteomes" id="UP001461498"/>
    </source>
</evidence>
<comment type="caution">
    <text evidence="7">The sequence shown here is derived from an EMBL/GenBank/DDBJ whole genome shotgun (WGS) entry which is preliminary data.</text>
</comment>
<keyword evidence="8" id="KW-1185">Reference proteome</keyword>
<accession>A0AAW1CLW6</accession>
<sequence>MESDNKRVFQRKLKPATNWGNLEICLNPRMCEFPIQYRQNISTFWLPREDFVKPQPPWPIQCGKLYYTHIGMVPHYTGHIPQYQFRCGATFGELSKNVLGK</sequence>
<gene>
    <name evidence="7" type="ORF">O3M35_003274</name>
</gene>
<evidence type="ECO:0000256" key="1">
    <source>
        <dbReference type="ARBA" id="ARBA00004430"/>
    </source>
</evidence>
<keyword evidence="4" id="KW-0966">Cell projection</keyword>
<reference evidence="7 8" key="1">
    <citation type="submission" date="2022-12" db="EMBL/GenBank/DDBJ databases">
        <title>Chromosome-level genome assembly of true bugs.</title>
        <authorList>
            <person name="Ma L."/>
            <person name="Li H."/>
        </authorList>
    </citation>
    <scope>NUCLEOTIDE SEQUENCE [LARGE SCALE GENOMIC DNA]</scope>
    <source>
        <strain evidence="7">Lab_2022b</strain>
    </source>
</reference>
<feature type="domain" description="Ciliary microtubule inner protein 2A-C-like" evidence="6">
    <location>
        <begin position="72"/>
        <end position="97"/>
    </location>
</feature>
<keyword evidence="2" id="KW-0963">Cytoplasm</keyword>
<evidence type="ECO:0000313" key="7">
    <source>
        <dbReference type="EMBL" id="KAK9498698.1"/>
    </source>
</evidence>
<dbReference type="Proteomes" id="UP001461498">
    <property type="component" value="Unassembled WGS sequence"/>
</dbReference>
<evidence type="ECO:0000256" key="5">
    <source>
        <dbReference type="ARBA" id="ARBA00035661"/>
    </source>
</evidence>
<organism evidence="7 8">
    <name type="scientific">Rhynocoris fuscipes</name>
    <dbReference type="NCBI Taxonomy" id="488301"/>
    <lineage>
        <taxon>Eukaryota</taxon>
        <taxon>Metazoa</taxon>
        <taxon>Ecdysozoa</taxon>
        <taxon>Arthropoda</taxon>
        <taxon>Hexapoda</taxon>
        <taxon>Insecta</taxon>
        <taxon>Pterygota</taxon>
        <taxon>Neoptera</taxon>
        <taxon>Paraneoptera</taxon>
        <taxon>Hemiptera</taxon>
        <taxon>Heteroptera</taxon>
        <taxon>Panheteroptera</taxon>
        <taxon>Cimicomorpha</taxon>
        <taxon>Reduviidae</taxon>
        <taxon>Harpactorinae</taxon>
        <taxon>Harpactorini</taxon>
        <taxon>Rhynocoris</taxon>
    </lineage>
</organism>
<proteinExistence type="inferred from homology"/>
<dbReference type="Pfam" id="PF10629">
    <property type="entry name" value="CMI2B-like"/>
    <property type="match status" value="1"/>
</dbReference>
<dbReference type="AlphaFoldDB" id="A0AAW1CLW6"/>
<dbReference type="GO" id="GO:0005930">
    <property type="term" value="C:axoneme"/>
    <property type="evidence" value="ECO:0007669"/>
    <property type="project" value="UniProtKB-SubCell"/>
</dbReference>
<dbReference type="EMBL" id="JAPXFL010000012">
    <property type="protein sequence ID" value="KAK9498698.1"/>
    <property type="molecule type" value="Genomic_DNA"/>
</dbReference>
<dbReference type="InterPro" id="IPR018902">
    <property type="entry name" value="CMI2A-C-like_dom"/>
</dbReference>
<evidence type="ECO:0000259" key="6">
    <source>
        <dbReference type="Pfam" id="PF10629"/>
    </source>
</evidence>
<dbReference type="GO" id="GO:0015630">
    <property type="term" value="C:microtubule cytoskeleton"/>
    <property type="evidence" value="ECO:0007669"/>
    <property type="project" value="UniProtKB-ARBA"/>
</dbReference>
<name>A0AAW1CLW6_9HEMI</name>
<comment type="similarity">
    <text evidence="5">Belongs to the CIMIP2 family.</text>
</comment>
<protein>
    <recommendedName>
        <fullName evidence="6">Ciliary microtubule inner protein 2A-C-like domain-containing protein</fullName>
    </recommendedName>
</protein>
<evidence type="ECO:0000256" key="3">
    <source>
        <dbReference type="ARBA" id="ARBA00023212"/>
    </source>
</evidence>
<keyword evidence="3" id="KW-0206">Cytoskeleton</keyword>
<comment type="subcellular location">
    <subcellularLocation>
        <location evidence="1">Cytoplasm</location>
        <location evidence="1">Cytoskeleton</location>
        <location evidence="1">Cilium axoneme</location>
    </subcellularLocation>
</comment>
<evidence type="ECO:0000256" key="2">
    <source>
        <dbReference type="ARBA" id="ARBA00022490"/>
    </source>
</evidence>